<evidence type="ECO:0000313" key="3">
    <source>
        <dbReference type="Proteomes" id="UP001595444"/>
    </source>
</evidence>
<organism evidence="2 3">
    <name type="scientific">Kordiimonas pumila</name>
    <dbReference type="NCBI Taxonomy" id="2161677"/>
    <lineage>
        <taxon>Bacteria</taxon>
        <taxon>Pseudomonadati</taxon>
        <taxon>Pseudomonadota</taxon>
        <taxon>Alphaproteobacteria</taxon>
        <taxon>Kordiimonadales</taxon>
        <taxon>Kordiimonadaceae</taxon>
        <taxon>Kordiimonas</taxon>
    </lineage>
</organism>
<reference evidence="3" key="1">
    <citation type="journal article" date="2019" name="Int. J. Syst. Evol. Microbiol.">
        <title>The Global Catalogue of Microorganisms (GCM) 10K type strain sequencing project: providing services to taxonomists for standard genome sequencing and annotation.</title>
        <authorList>
            <consortium name="The Broad Institute Genomics Platform"/>
            <consortium name="The Broad Institute Genome Sequencing Center for Infectious Disease"/>
            <person name="Wu L."/>
            <person name="Ma J."/>
        </authorList>
    </citation>
    <scope>NUCLEOTIDE SEQUENCE [LARGE SCALE GENOMIC DNA]</scope>
    <source>
        <strain evidence="3">KCTC 62164</strain>
    </source>
</reference>
<accession>A0ABV7D4W4</accession>
<gene>
    <name evidence="2" type="ORF">ACFOKA_08545</name>
</gene>
<dbReference type="NCBIfam" id="TIGR02118">
    <property type="entry name" value="EthD family reductase"/>
    <property type="match status" value="1"/>
</dbReference>
<dbReference type="InterPro" id="IPR011008">
    <property type="entry name" value="Dimeric_a/b-barrel"/>
</dbReference>
<dbReference type="PANTHER" id="PTHR40260:SF2">
    <property type="entry name" value="BLR8190 PROTEIN"/>
    <property type="match status" value="1"/>
</dbReference>
<sequence length="100" mass="11300">MIKLIALYKHPENKEAFMDYYINTHIPLVHKIPGLAKVEVRQITDTFIPGADTFFLMAEMSFPDRETFDKALRSPEQKAAGKDVQNFAAGLVSLMVADEL</sequence>
<dbReference type="PANTHER" id="PTHR40260">
    <property type="entry name" value="BLR8190 PROTEIN"/>
    <property type="match status" value="1"/>
</dbReference>
<dbReference type="Proteomes" id="UP001595444">
    <property type="component" value="Unassembled WGS sequence"/>
</dbReference>
<name>A0ABV7D4W4_9PROT</name>
<evidence type="ECO:0000259" key="1">
    <source>
        <dbReference type="Pfam" id="PF07110"/>
    </source>
</evidence>
<dbReference type="Gene3D" id="3.30.70.100">
    <property type="match status" value="1"/>
</dbReference>
<protein>
    <submittedName>
        <fullName evidence="2">EthD family reductase</fullName>
    </submittedName>
</protein>
<evidence type="ECO:0000313" key="2">
    <source>
        <dbReference type="EMBL" id="MFC3051952.1"/>
    </source>
</evidence>
<comment type="caution">
    <text evidence="2">The sequence shown here is derived from an EMBL/GenBank/DDBJ whole genome shotgun (WGS) entry which is preliminary data.</text>
</comment>
<proteinExistence type="predicted"/>
<keyword evidence="3" id="KW-1185">Reference proteome</keyword>
<dbReference type="EMBL" id="JBHRSL010000006">
    <property type="protein sequence ID" value="MFC3051952.1"/>
    <property type="molecule type" value="Genomic_DNA"/>
</dbReference>
<dbReference type="InterPro" id="IPR009799">
    <property type="entry name" value="EthD_dom"/>
</dbReference>
<dbReference type="RefSeq" id="WP_194215368.1">
    <property type="nucleotide sequence ID" value="NZ_CP061205.1"/>
</dbReference>
<dbReference type="Pfam" id="PF07110">
    <property type="entry name" value="EthD"/>
    <property type="match status" value="1"/>
</dbReference>
<dbReference type="SUPFAM" id="SSF54909">
    <property type="entry name" value="Dimeric alpha+beta barrel"/>
    <property type="match status" value="1"/>
</dbReference>
<feature type="domain" description="EthD" evidence="1">
    <location>
        <begin position="10"/>
        <end position="89"/>
    </location>
</feature>